<dbReference type="Pfam" id="PF13962">
    <property type="entry name" value="PGG"/>
    <property type="match status" value="1"/>
</dbReference>
<accession>N1QZ32</accession>
<protein>
    <submittedName>
        <fullName evidence="7">Uncharacterized protein</fullName>
    </submittedName>
</protein>
<comment type="subcellular location">
    <subcellularLocation>
        <location evidence="1">Membrane</location>
        <topology evidence="1">Multi-pass membrane protein</topology>
    </subcellularLocation>
</comment>
<proteinExistence type="predicted"/>
<evidence type="ECO:0000256" key="4">
    <source>
        <dbReference type="ARBA" id="ARBA00022989"/>
    </source>
</evidence>
<name>N1QZ32_AEGTA</name>
<keyword evidence="2" id="KW-0812">Transmembrane</keyword>
<evidence type="ECO:0000256" key="2">
    <source>
        <dbReference type="ARBA" id="ARBA00022692"/>
    </source>
</evidence>
<evidence type="ECO:0000313" key="7">
    <source>
        <dbReference type="EnsemblPlants" id="EMT16526"/>
    </source>
</evidence>
<reference evidence="7" key="1">
    <citation type="submission" date="2015-06" db="UniProtKB">
        <authorList>
            <consortium name="EnsemblPlants"/>
        </authorList>
    </citation>
    <scope>IDENTIFICATION</scope>
</reference>
<evidence type="ECO:0000256" key="5">
    <source>
        <dbReference type="ARBA" id="ARBA00023043"/>
    </source>
</evidence>
<evidence type="ECO:0000256" key="6">
    <source>
        <dbReference type="ARBA" id="ARBA00023136"/>
    </source>
</evidence>
<keyword evidence="6" id="KW-0472">Membrane</keyword>
<evidence type="ECO:0000256" key="3">
    <source>
        <dbReference type="ARBA" id="ARBA00022737"/>
    </source>
</evidence>
<dbReference type="AlphaFoldDB" id="N1QZ32"/>
<evidence type="ECO:0000256" key="1">
    <source>
        <dbReference type="ARBA" id="ARBA00004141"/>
    </source>
</evidence>
<keyword evidence="4" id="KW-1133">Transmembrane helix</keyword>
<organism evidence="7">
    <name type="scientific">Aegilops tauschii</name>
    <name type="common">Tausch's goatgrass</name>
    <name type="synonym">Aegilops squarrosa</name>
    <dbReference type="NCBI Taxonomy" id="37682"/>
    <lineage>
        <taxon>Eukaryota</taxon>
        <taxon>Viridiplantae</taxon>
        <taxon>Streptophyta</taxon>
        <taxon>Embryophyta</taxon>
        <taxon>Tracheophyta</taxon>
        <taxon>Spermatophyta</taxon>
        <taxon>Magnoliopsida</taxon>
        <taxon>Liliopsida</taxon>
        <taxon>Poales</taxon>
        <taxon>Poaceae</taxon>
        <taxon>BOP clade</taxon>
        <taxon>Pooideae</taxon>
        <taxon>Triticodae</taxon>
        <taxon>Triticeae</taxon>
        <taxon>Triticinae</taxon>
        <taxon>Aegilops</taxon>
    </lineage>
</organism>
<keyword evidence="5" id="KW-0040">ANK repeat</keyword>
<dbReference type="PANTHER" id="PTHR24186:SF38">
    <property type="entry name" value="ANKYRIN REPEAT FAMILY PROTEIN"/>
    <property type="match status" value="1"/>
</dbReference>
<dbReference type="EnsemblPlants" id="EMT16526">
    <property type="protein sequence ID" value="EMT16526"/>
    <property type="gene ID" value="F775_17354"/>
</dbReference>
<dbReference type="PANTHER" id="PTHR24186">
    <property type="entry name" value="PROTEIN PHOSPHATASE 1 REGULATORY SUBUNIT"/>
    <property type="match status" value="1"/>
</dbReference>
<dbReference type="InterPro" id="IPR026961">
    <property type="entry name" value="PGG_dom"/>
</dbReference>
<sequence length="267" mass="29970">MSFKEADRANELEIVLGHNGVEDPSQQQLQEIITADSHSLQKLIDELVKTMKEANRSRSMSTQKERKDFRNWLLLLSSLAATITFAAGLSPPGGFWSEDDMANTYIAGTSVMRNKFPTRYLLFHCGNTIAFFASLAVIGLLAKNIKIKNRFFLTLVAISFLSLCGSYITGTWVDLTLGIYTISGFVAVICYMSIIWVIARVCDIYTGKKGDILTPTCMTAACKLNHVWQIMIDDCAVLAINGMHFYIFTFCYTFPCNSYFDTYEVVI</sequence>
<keyword evidence="3" id="KW-0677">Repeat</keyword>
<dbReference type="GO" id="GO:0005886">
    <property type="term" value="C:plasma membrane"/>
    <property type="evidence" value="ECO:0007669"/>
    <property type="project" value="TreeGrafter"/>
</dbReference>